<evidence type="ECO:0000256" key="1">
    <source>
        <dbReference type="SAM" id="Phobius"/>
    </source>
</evidence>
<proteinExistence type="predicted"/>
<dbReference type="Proteomes" id="UP000001996">
    <property type="component" value="Unassembled WGS sequence"/>
</dbReference>
<accession>A5H2P3</accession>
<keyword evidence="1" id="KW-0472">Membrane</keyword>
<keyword evidence="1" id="KW-1133">Transmembrane helix</keyword>
<name>A5H2P3_LODEL</name>
<evidence type="ECO:0000313" key="3">
    <source>
        <dbReference type="Proteomes" id="UP000001996"/>
    </source>
</evidence>
<feature type="transmembrane region" description="Helical" evidence="1">
    <location>
        <begin position="124"/>
        <end position="144"/>
    </location>
</feature>
<gene>
    <name evidence="2" type="ORF">LELG_05758</name>
</gene>
<protein>
    <submittedName>
        <fullName evidence="2">Uncharacterized protein</fullName>
    </submittedName>
</protein>
<reference evidence="2 3" key="1">
    <citation type="journal article" date="2009" name="Nature">
        <title>Evolution of pathogenicity and sexual reproduction in eight Candida genomes.</title>
        <authorList>
            <person name="Butler G."/>
            <person name="Rasmussen M.D."/>
            <person name="Lin M.F."/>
            <person name="Santos M.A."/>
            <person name="Sakthikumar S."/>
            <person name="Munro C.A."/>
            <person name="Rheinbay E."/>
            <person name="Grabherr M."/>
            <person name="Forche A."/>
            <person name="Reedy J.L."/>
            <person name="Agrafioti I."/>
            <person name="Arnaud M.B."/>
            <person name="Bates S."/>
            <person name="Brown A.J."/>
            <person name="Brunke S."/>
            <person name="Costanzo M.C."/>
            <person name="Fitzpatrick D.A."/>
            <person name="de Groot P.W."/>
            <person name="Harris D."/>
            <person name="Hoyer L.L."/>
            <person name="Hube B."/>
            <person name="Klis F.M."/>
            <person name="Kodira C."/>
            <person name="Lennard N."/>
            <person name="Logue M.E."/>
            <person name="Martin R."/>
            <person name="Neiman A.M."/>
            <person name="Nikolaou E."/>
            <person name="Quail M.A."/>
            <person name="Quinn J."/>
            <person name="Santos M.C."/>
            <person name="Schmitzberger F.F."/>
            <person name="Sherlock G."/>
            <person name="Shah P."/>
            <person name="Silverstein K.A."/>
            <person name="Skrzypek M.S."/>
            <person name="Soll D."/>
            <person name="Staggs R."/>
            <person name="Stansfield I."/>
            <person name="Stumpf M.P."/>
            <person name="Sudbery P.E."/>
            <person name="Srikantha T."/>
            <person name="Zeng Q."/>
            <person name="Berman J."/>
            <person name="Berriman M."/>
            <person name="Heitman J."/>
            <person name="Gow N.A."/>
            <person name="Lorenz M.C."/>
            <person name="Birren B.W."/>
            <person name="Kellis M."/>
            <person name="Cuomo C.A."/>
        </authorList>
    </citation>
    <scope>NUCLEOTIDE SEQUENCE [LARGE SCALE GENOMIC DNA]</scope>
    <source>
        <strain evidence="3">ATCC 11503 / BCRC 21390 / CBS 2605 / JCM 1781 / NBRC 1676 / NRRL YB-4239</strain>
    </source>
</reference>
<dbReference type="AlphaFoldDB" id="A5H2P3"/>
<feature type="transmembrane region" description="Helical" evidence="1">
    <location>
        <begin position="12"/>
        <end position="33"/>
    </location>
</feature>
<dbReference type="EMBL" id="DS236867">
    <property type="protein sequence ID" value="EDK47576.1"/>
    <property type="molecule type" value="Genomic_DNA"/>
</dbReference>
<feature type="transmembrane region" description="Helical" evidence="1">
    <location>
        <begin position="81"/>
        <end position="103"/>
    </location>
</feature>
<organism evidence="2 3">
    <name type="scientific">Lodderomyces elongisporus (strain ATCC 11503 / CBS 2605 / JCM 1781 / NBRC 1676 / NRRL YB-4239)</name>
    <name type="common">Yeast</name>
    <name type="synonym">Saccharomyces elongisporus</name>
    <dbReference type="NCBI Taxonomy" id="379508"/>
    <lineage>
        <taxon>Eukaryota</taxon>
        <taxon>Fungi</taxon>
        <taxon>Dikarya</taxon>
        <taxon>Ascomycota</taxon>
        <taxon>Saccharomycotina</taxon>
        <taxon>Pichiomycetes</taxon>
        <taxon>Debaryomycetaceae</taxon>
        <taxon>Candida/Lodderomyces clade</taxon>
        <taxon>Lodderomyces</taxon>
    </lineage>
</organism>
<dbReference type="InParanoid" id="A5H2P3"/>
<dbReference type="VEuPathDB" id="FungiDB:LELG_05758"/>
<keyword evidence="3" id="KW-1185">Reference proteome</keyword>
<feature type="transmembrane region" description="Helical" evidence="1">
    <location>
        <begin position="54"/>
        <end position="75"/>
    </location>
</feature>
<dbReference type="HOGENOM" id="CLU_1475435_0_0_1"/>
<evidence type="ECO:0000313" key="2">
    <source>
        <dbReference type="EMBL" id="EDK47576.1"/>
    </source>
</evidence>
<keyword evidence="1" id="KW-0812">Transmembrane</keyword>
<sequence>MSVASSTLDSIIPFSPIYSTVICLCMYWIIIDMTLPIFSKSVLKMLIQVSRDSLVDLLAFMFFLIAIPMIVIFILTSKSSFKVSFIFPIMSKTWFCTGATFLVCKIGKYDIIGCSNGSSLLHSVSIIAINAFDFVTLAAVFNSLMMSLSGIPYMCLCHKTSFNQNIKPSTSENFMGTRLEMSY</sequence>